<name>A0A444YKC1_ARAHY</name>
<dbReference type="InterPro" id="IPR044824">
    <property type="entry name" value="MAIN-like"/>
</dbReference>
<dbReference type="GO" id="GO:0010073">
    <property type="term" value="P:meristem maintenance"/>
    <property type="evidence" value="ECO:0007669"/>
    <property type="project" value="InterPro"/>
</dbReference>
<organism evidence="1 2">
    <name type="scientific">Arachis hypogaea</name>
    <name type="common">Peanut</name>
    <dbReference type="NCBI Taxonomy" id="3818"/>
    <lineage>
        <taxon>Eukaryota</taxon>
        <taxon>Viridiplantae</taxon>
        <taxon>Streptophyta</taxon>
        <taxon>Embryophyta</taxon>
        <taxon>Tracheophyta</taxon>
        <taxon>Spermatophyta</taxon>
        <taxon>Magnoliopsida</taxon>
        <taxon>eudicotyledons</taxon>
        <taxon>Gunneridae</taxon>
        <taxon>Pentapetalae</taxon>
        <taxon>rosids</taxon>
        <taxon>fabids</taxon>
        <taxon>Fabales</taxon>
        <taxon>Fabaceae</taxon>
        <taxon>Papilionoideae</taxon>
        <taxon>50 kb inversion clade</taxon>
        <taxon>dalbergioids sensu lato</taxon>
        <taxon>Dalbergieae</taxon>
        <taxon>Pterocarpus clade</taxon>
        <taxon>Arachis</taxon>
    </lineage>
</organism>
<proteinExistence type="predicted"/>
<comment type="caution">
    <text evidence="1">The sequence shown here is derived from an EMBL/GenBank/DDBJ whole genome shotgun (WGS) entry which is preliminary data.</text>
</comment>
<evidence type="ECO:0000313" key="1">
    <source>
        <dbReference type="EMBL" id="RYR02354.1"/>
    </source>
</evidence>
<dbReference type="EMBL" id="SDMP01000016">
    <property type="protein sequence ID" value="RYR02354.1"/>
    <property type="molecule type" value="Genomic_DNA"/>
</dbReference>
<sequence>MIQFGTIPTAAYHKGSGVKLAWLRTLKWLMQLDTALGRQIWGSACLPHLYRALCQVSRFDCKDVDDPLALLCLWAWECLPFLAPVWSQQSFPLACSLCENPYSHDCMRNIVIPNDIL</sequence>
<dbReference type="PANTHER" id="PTHR46033">
    <property type="entry name" value="PROTEIN MAIN-LIKE 2"/>
    <property type="match status" value="1"/>
</dbReference>
<evidence type="ECO:0000313" key="2">
    <source>
        <dbReference type="Proteomes" id="UP000289738"/>
    </source>
</evidence>
<protein>
    <submittedName>
        <fullName evidence="1">Uncharacterized protein</fullName>
    </submittedName>
</protein>
<gene>
    <name evidence="1" type="ORF">Ahy_B06g081150</name>
</gene>
<dbReference type="AlphaFoldDB" id="A0A444YKC1"/>
<accession>A0A444YKC1</accession>
<keyword evidence="2" id="KW-1185">Reference proteome</keyword>
<reference evidence="1 2" key="1">
    <citation type="submission" date="2019-01" db="EMBL/GenBank/DDBJ databases">
        <title>Sequencing of cultivated peanut Arachis hypogaea provides insights into genome evolution and oil improvement.</title>
        <authorList>
            <person name="Chen X."/>
        </authorList>
    </citation>
    <scope>NUCLEOTIDE SEQUENCE [LARGE SCALE GENOMIC DNA]</scope>
    <source>
        <strain evidence="2">cv. Fuhuasheng</strain>
        <tissue evidence="1">Leaves</tissue>
    </source>
</reference>
<dbReference type="Proteomes" id="UP000289738">
    <property type="component" value="Chromosome B06"/>
</dbReference>
<dbReference type="PANTHER" id="PTHR46033:SF8">
    <property type="entry name" value="PROTEIN MAINTENANCE OF MERISTEMS-LIKE"/>
    <property type="match status" value="1"/>
</dbReference>